<sequence length="337" mass="37178">MARTREEVGMSIADYPHRPGAHCGSASLRNLAARYGWGFDEPLCFGLGAGIGFGYYEAGPASRTIMGRTSWLESSFFDTLAIPFAEEDGSDWETAWEAVNARIVGGTPVVLFADLYYLDYYGTDTHFGPHTLVCLGTEGDDVLLSDSEFETVQRLPIDRLRQAWGSEHGFVGPLSNRWLAVDGERPSPNASIESAARAAIVRASEGMLTDDESGAWGTQGVAGIRRFARELPGWTELNDVSWSARFAYQNIERRGTGGGAFRRLYADFLAQLDFLDDSFADRTRAIADDWSALGETLRAASETPTTEIFERANEQAAIIADREEGLFVDLRREVRED</sequence>
<reference evidence="3 4" key="1">
    <citation type="journal article" date="2014" name="PLoS Genet.">
        <title>Phylogenetically driven sequencing of extremely halophilic archaea reveals strategies for static and dynamic osmo-response.</title>
        <authorList>
            <person name="Becker E.A."/>
            <person name="Seitzer P.M."/>
            <person name="Tritt A."/>
            <person name="Larsen D."/>
            <person name="Krusor M."/>
            <person name="Yao A.I."/>
            <person name="Wu D."/>
            <person name="Madern D."/>
            <person name="Eisen J.A."/>
            <person name="Darling A.E."/>
            <person name="Facciotti M.T."/>
        </authorList>
    </citation>
    <scope>NUCLEOTIDE SEQUENCE [LARGE SCALE GENOMIC DNA]</scope>
    <source>
        <strain evidence="3 4">DSM 1307</strain>
    </source>
</reference>
<gene>
    <name evidence="3" type="ORF">C448_04394</name>
</gene>
<dbReference type="AlphaFoldDB" id="M0MPL7"/>
<name>M0MPL7_HALMO</name>
<organism evidence="3 4">
    <name type="scientific">Halococcus morrhuae DSM 1307</name>
    <dbReference type="NCBI Taxonomy" id="931277"/>
    <lineage>
        <taxon>Archaea</taxon>
        <taxon>Methanobacteriati</taxon>
        <taxon>Methanobacteriota</taxon>
        <taxon>Stenosarchaea group</taxon>
        <taxon>Halobacteria</taxon>
        <taxon>Halobacteriales</taxon>
        <taxon>Halococcaceae</taxon>
        <taxon>Halococcus</taxon>
    </lineage>
</organism>
<dbReference type="Proteomes" id="UP000011568">
    <property type="component" value="Unassembled WGS sequence"/>
</dbReference>
<dbReference type="Pfam" id="PF16169">
    <property type="entry name" value="DUF4872"/>
    <property type="match status" value="1"/>
</dbReference>
<dbReference type="InterPro" id="IPR032369">
    <property type="entry name" value="DUF4872"/>
</dbReference>
<evidence type="ECO:0000313" key="4">
    <source>
        <dbReference type="Proteomes" id="UP000011568"/>
    </source>
</evidence>
<accession>M0MPL7</accession>
<comment type="caution">
    <text evidence="3">The sequence shown here is derived from an EMBL/GenBank/DDBJ whole genome shotgun (WGS) entry which is preliminary data.</text>
</comment>
<dbReference type="eggNOG" id="arCOG11398">
    <property type="taxonomic scope" value="Archaea"/>
</dbReference>
<feature type="domain" description="DUF4872" evidence="2">
    <location>
        <begin position="168"/>
        <end position="330"/>
    </location>
</feature>
<evidence type="ECO:0008006" key="5">
    <source>
        <dbReference type="Google" id="ProtNLM"/>
    </source>
</evidence>
<dbReference type="STRING" id="931277.C448_04394"/>
<proteinExistence type="predicted"/>
<feature type="domain" description="Butirosin biosynthesis protein H N-terminal" evidence="1">
    <location>
        <begin position="22"/>
        <end position="146"/>
    </location>
</feature>
<dbReference type="Pfam" id="PF14399">
    <property type="entry name" value="BtrH_N"/>
    <property type="match status" value="1"/>
</dbReference>
<protein>
    <recommendedName>
        <fullName evidence="5">Butirosin biosynthesis protein H N-terminal domain-containing protein</fullName>
    </recommendedName>
</protein>
<evidence type="ECO:0000313" key="3">
    <source>
        <dbReference type="EMBL" id="EMA47647.1"/>
    </source>
</evidence>
<keyword evidence="4" id="KW-1185">Reference proteome</keyword>
<dbReference type="PATRIC" id="fig|931277.6.peg.848"/>
<dbReference type="InterPro" id="IPR026935">
    <property type="entry name" value="BtrH_N"/>
</dbReference>
<evidence type="ECO:0000259" key="2">
    <source>
        <dbReference type="Pfam" id="PF16169"/>
    </source>
</evidence>
<evidence type="ECO:0000259" key="1">
    <source>
        <dbReference type="Pfam" id="PF14399"/>
    </source>
</evidence>
<dbReference type="EMBL" id="AOMC01000070">
    <property type="protein sequence ID" value="EMA47647.1"/>
    <property type="molecule type" value="Genomic_DNA"/>
</dbReference>